<keyword evidence="9 14" id="KW-0339">Growth factor</keyword>
<dbReference type="GO" id="GO:0046880">
    <property type="term" value="P:regulation of follicle-stimulating hormone secretion"/>
    <property type="evidence" value="ECO:0007669"/>
    <property type="project" value="UniProtKB-ARBA"/>
</dbReference>
<reference evidence="19" key="2">
    <citation type="submission" date="2025-08" db="UniProtKB">
        <authorList>
            <consortium name="Ensembl"/>
        </authorList>
    </citation>
    <scope>IDENTIFICATION</scope>
    <source>
        <strain evidence="19">Glennie</strain>
    </source>
</reference>
<feature type="region of interest" description="Disordered" evidence="16">
    <location>
        <begin position="142"/>
        <end position="167"/>
    </location>
</feature>
<dbReference type="GO" id="GO:0005125">
    <property type="term" value="F:cytokine activity"/>
    <property type="evidence" value="ECO:0000318"/>
    <property type="project" value="GO_Central"/>
</dbReference>
<dbReference type="Bgee" id="ENSOANG00000042869">
    <property type="expression patterns" value="Expressed in ovary and 1 other cell type or tissue"/>
</dbReference>
<comment type="subcellular location">
    <subcellularLocation>
        <location evidence="2">Secreted</location>
    </subcellularLocation>
</comment>
<dbReference type="PIRSF" id="PIRSF037328">
    <property type="entry name" value="Inhibin_alpha_subunit"/>
    <property type="match status" value="1"/>
</dbReference>
<evidence type="ECO:0000256" key="11">
    <source>
        <dbReference type="ARBA" id="ARBA00023180"/>
    </source>
</evidence>
<dbReference type="KEGG" id="oaa:100089840"/>
<comment type="function">
    <text evidence="12">Inhibin B is a dimer of alpha and beta-B that plays a crucial role in the regulation of the reproductive system by inhibiting the secretion of follicle-stimulating hormone (FSH) from the anterior pituitary gland. Thereby, maintains reproductive homeostasis in both males and females. Acts as a more potent suppressor of FSH release than inhibin A. Functions as competitive receptor antagonist binding activin type II receptors with high affinity in the presence of the TGF-beta type III coreceptor/TGFBR3L.</text>
</comment>
<feature type="region of interest" description="Disordered" evidence="16">
    <location>
        <begin position="45"/>
        <end position="79"/>
    </location>
</feature>
<dbReference type="OMA" id="TYVFRPS"/>
<feature type="region of interest" description="Disordered" evidence="16">
    <location>
        <begin position="207"/>
        <end position="259"/>
    </location>
</feature>
<dbReference type="GeneTree" id="ENSGT00390000005935"/>
<evidence type="ECO:0000256" key="15">
    <source>
        <dbReference type="RuleBase" id="RU000354"/>
    </source>
</evidence>
<evidence type="ECO:0000256" key="6">
    <source>
        <dbReference type="ARBA" id="ARBA00022685"/>
    </source>
</evidence>
<dbReference type="GO" id="GO:0051726">
    <property type="term" value="P:regulation of cell cycle"/>
    <property type="evidence" value="ECO:0007669"/>
    <property type="project" value="Ensembl"/>
</dbReference>
<evidence type="ECO:0000256" key="14">
    <source>
        <dbReference type="PIRNR" id="PIRNR037328"/>
    </source>
</evidence>
<dbReference type="InterPro" id="IPR029034">
    <property type="entry name" value="Cystine-knot_cytokine"/>
</dbReference>
<dbReference type="SMART" id="SM00204">
    <property type="entry name" value="TGFB"/>
    <property type="match status" value="1"/>
</dbReference>
<evidence type="ECO:0000256" key="12">
    <source>
        <dbReference type="ARBA" id="ARBA00093335"/>
    </source>
</evidence>
<evidence type="ECO:0000259" key="18">
    <source>
        <dbReference type="PROSITE" id="PS51362"/>
    </source>
</evidence>
<feature type="signal peptide" evidence="17">
    <location>
        <begin position="1"/>
        <end position="23"/>
    </location>
</feature>
<dbReference type="InterPro" id="IPR001839">
    <property type="entry name" value="TGF-b_C"/>
</dbReference>
<dbReference type="InterPro" id="IPR017175">
    <property type="entry name" value="Inhibin_asu"/>
</dbReference>
<evidence type="ECO:0000256" key="7">
    <source>
        <dbReference type="ARBA" id="ARBA00022702"/>
    </source>
</evidence>
<dbReference type="Pfam" id="PF00019">
    <property type="entry name" value="TGF_beta"/>
    <property type="match status" value="1"/>
</dbReference>
<dbReference type="PANTHER" id="PTHR11848">
    <property type="entry name" value="TGF-BETA FAMILY"/>
    <property type="match status" value="1"/>
</dbReference>
<keyword evidence="8 17" id="KW-0732">Signal</keyword>
<dbReference type="PROSITE" id="PS51362">
    <property type="entry name" value="TGF_BETA_2"/>
    <property type="match status" value="1"/>
</dbReference>
<dbReference type="GO" id="GO:0051241">
    <property type="term" value="P:negative regulation of multicellular organismal process"/>
    <property type="evidence" value="ECO:0007669"/>
    <property type="project" value="UniProtKB-ARBA"/>
</dbReference>
<evidence type="ECO:0000256" key="8">
    <source>
        <dbReference type="ARBA" id="ARBA00022729"/>
    </source>
</evidence>
<comment type="function">
    <text evidence="1">Inhibins and activins inhibit and activate, respectively, the secretion of follitropin by the pituitary gland. Inhibins/activins are involved in regulating a number of diverse functions such as hypothalamic and pituitary hormone secretion, gonadal hormone secretion, germ cell development and maturation, erythroid differentiation, insulin secretion, nerve cell survival, embryonic axial development or bone growth, depending on their subunit composition. Inhibins appear to oppose the functions of activins.</text>
</comment>
<dbReference type="Proteomes" id="UP000002279">
    <property type="component" value="Chromosome 1"/>
</dbReference>
<sequence length="354" mass="37417">MAGPCASLLPPALLLWSLGVGLGCPGPEEDRELVLAKVRTLLLEGMGSADPGDAGDDQARARTRTRRHDPGPREGQGEDLSQIILFPAPGVDCREEPESGGANPGPDGLLAYVFRPSHYTRRRRPTAAELWFYTGPRGGGPGEANASAPATLLTPSPAGEPEPVLASPGPAGPDWAVLRLAAPSLSLLSRPALVLLLRCPACPRPSGPDTSPFLTAHTRARGPSEAGPAAGGAERARRSPHPRGPPDLLQLRPEEPTAHPRCRRASLNISFEELGWDRWIVHPASFLFHYCHGDCGEDPGPAPVPLPRPPGVRACCAALPGTMRALRVRTTSDGGDSFKYETVPNMLAQHCACL</sequence>
<gene>
    <name evidence="19" type="primary">INHA</name>
</gene>
<dbReference type="GO" id="GO:0007178">
    <property type="term" value="P:cell surface receptor protein serine/threonine kinase signaling pathway"/>
    <property type="evidence" value="ECO:0000318"/>
    <property type="project" value="GO_Central"/>
</dbReference>
<evidence type="ECO:0000256" key="13">
    <source>
        <dbReference type="ARBA" id="ARBA00093571"/>
    </source>
</evidence>
<dbReference type="GO" id="GO:0008083">
    <property type="term" value="F:growth factor activity"/>
    <property type="evidence" value="ECO:0007669"/>
    <property type="project" value="UniProtKB-KW"/>
</dbReference>
<dbReference type="FunFam" id="2.10.90.10:FF:000024">
    <property type="entry name" value="Inhibin alpha chain"/>
    <property type="match status" value="1"/>
</dbReference>
<proteinExistence type="inferred from homology"/>
<feature type="compositionally biased region" description="Low complexity" evidence="16">
    <location>
        <begin position="221"/>
        <end position="233"/>
    </location>
</feature>
<dbReference type="GeneID" id="100089840"/>
<name>A0A6I8MXM2_ORNAN</name>
<keyword evidence="7 14" id="KW-0372">Hormone</keyword>
<evidence type="ECO:0000313" key="20">
    <source>
        <dbReference type="Proteomes" id="UP000002279"/>
    </source>
</evidence>
<keyword evidence="5 14" id="KW-0964">Secreted</keyword>
<evidence type="ECO:0000256" key="16">
    <source>
        <dbReference type="SAM" id="MobiDB-lite"/>
    </source>
</evidence>
<keyword evidence="11" id="KW-0325">Glycoprotein</keyword>
<reference evidence="19 20" key="1">
    <citation type="journal article" date="2008" name="Nature">
        <title>Genome analysis of the platypus reveals unique signatures of evolution.</title>
        <authorList>
            <person name="Warren W.C."/>
            <person name="Hillier L.W."/>
            <person name="Marshall Graves J.A."/>
            <person name="Birney E."/>
            <person name="Ponting C.P."/>
            <person name="Grutzner F."/>
            <person name="Belov K."/>
            <person name="Miller W."/>
            <person name="Clarke L."/>
            <person name="Chinwalla A.T."/>
            <person name="Yang S.P."/>
            <person name="Heger A."/>
            <person name="Locke D.P."/>
            <person name="Miethke P."/>
            <person name="Waters P.D."/>
            <person name="Veyrunes F."/>
            <person name="Fulton L."/>
            <person name="Fulton B."/>
            <person name="Graves T."/>
            <person name="Wallis J."/>
            <person name="Puente X.S."/>
            <person name="Lopez-Otin C."/>
            <person name="Ordonez G.R."/>
            <person name="Eichler E.E."/>
            <person name="Chen L."/>
            <person name="Cheng Z."/>
            <person name="Deakin J.E."/>
            <person name="Alsop A."/>
            <person name="Thompson K."/>
            <person name="Kirby P."/>
            <person name="Papenfuss A.T."/>
            <person name="Wakefield M.J."/>
            <person name="Olender T."/>
            <person name="Lancet D."/>
            <person name="Huttley G.A."/>
            <person name="Smit A.F."/>
            <person name="Pask A."/>
            <person name="Temple-Smith P."/>
            <person name="Batzer M.A."/>
            <person name="Walker J.A."/>
            <person name="Konkel M.K."/>
            <person name="Harris R.S."/>
            <person name="Whittington C.M."/>
            <person name="Wong E.S."/>
            <person name="Gemmell N.J."/>
            <person name="Buschiazzo E."/>
            <person name="Vargas Jentzsch I.M."/>
            <person name="Merkel A."/>
            <person name="Schmitz J."/>
            <person name="Zemann A."/>
            <person name="Churakov G."/>
            <person name="Kriegs J.O."/>
            <person name="Brosius J."/>
            <person name="Murchison E.P."/>
            <person name="Sachidanandam R."/>
            <person name="Smith C."/>
            <person name="Hannon G.J."/>
            <person name="Tsend-Ayush E."/>
            <person name="McMillan D."/>
            <person name="Attenborough R."/>
            <person name="Rens W."/>
            <person name="Ferguson-Smith M."/>
            <person name="Lefevre C.M."/>
            <person name="Sharp J.A."/>
            <person name="Nicholas K.R."/>
            <person name="Ray D.A."/>
            <person name="Kube M."/>
            <person name="Reinhardt R."/>
            <person name="Pringle T.H."/>
            <person name="Taylor J."/>
            <person name="Jones R.C."/>
            <person name="Nixon B."/>
            <person name="Dacheux J.L."/>
            <person name="Niwa H."/>
            <person name="Sekita Y."/>
            <person name="Huang X."/>
            <person name="Stark A."/>
            <person name="Kheradpour P."/>
            <person name="Kellis M."/>
            <person name="Flicek P."/>
            <person name="Chen Y."/>
            <person name="Webber C."/>
            <person name="Hardison R."/>
            <person name="Nelson J."/>
            <person name="Hallsworth-Pepin K."/>
            <person name="Delehaunty K."/>
            <person name="Markovic C."/>
            <person name="Minx P."/>
            <person name="Feng Y."/>
            <person name="Kremitzki C."/>
            <person name="Mitreva M."/>
            <person name="Glasscock J."/>
            <person name="Wylie T."/>
            <person name="Wohldmann P."/>
            <person name="Thiru P."/>
            <person name="Nhan M.N."/>
            <person name="Pohl C.S."/>
            <person name="Smith S.M."/>
            <person name="Hou S."/>
            <person name="Nefedov M."/>
            <person name="de Jong P.J."/>
            <person name="Renfree M.B."/>
            <person name="Mardis E.R."/>
            <person name="Wilson R.K."/>
        </authorList>
    </citation>
    <scope>NUCLEOTIDE SEQUENCE [LARGE SCALE GENOMIC DNA]</scope>
    <source>
        <strain evidence="19 20">Glennie</strain>
    </source>
</reference>
<evidence type="ECO:0000256" key="10">
    <source>
        <dbReference type="ARBA" id="ARBA00023157"/>
    </source>
</evidence>
<dbReference type="GO" id="GO:0048731">
    <property type="term" value="P:system development"/>
    <property type="evidence" value="ECO:0007669"/>
    <property type="project" value="UniProtKB-ARBA"/>
</dbReference>
<dbReference type="GO" id="GO:0005179">
    <property type="term" value="F:hormone activity"/>
    <property type="evidence" value="ECO:0007669"/>
    <property type="project" value="UniProtKB-KW"/>
</dbReference>
<evidence type="ECO:0000256" key="17">
    <source>
        <dbReference type="SAM" id="SignalP"/>
    </source>
</evidence>
<accession>A0A6I8MXM2</accession>
<evidence type="ECO:0000256" key="3">
    <source>
        <dbReference type="ARBA" id="ARBA00006656"/>
    </source>
</evidence>
<evidence type="ECO:0000256" key="9">
    <source>
        <dbReference type="ARBA" id="ARBA00023030"/>
    </source>
</evidence>
<protein>
    <recommendedName>
        <fullName evidence="4 14">Inhibin alpha chain</fullName>
    </recommendedName>
</protein>
<evidence type="ECO:0000313" key="19">
    <source>
        <dbReference type="Ensembl" id="ENSOANP00000033451.1"/>
    </source>
</evidence>
<evidence type="ECO:0000256" key="5">
    <source>
        <dbReference type="ARBA" id="ARBA00022525"/>
    </source>
</evidence>
<reference evidence="19" key="3">
    <citation type="submission" date="2025-09" db="UniProtKB">
        <authorList>
            <consortium name="Ensembl"/>
        </authorList>
    </citation>
    <scope>IDENTIFICATION</scope>
    <source>
        <strain evidence="19">Glennie</strain>
    </source>
</reference>
<evidence type="ECO:0000256" key="4">
    <source>
        <dbReference type="ARBA" id="ARBA00019280"/>
    </source>
</evidence>
<dbReference type="GO" id="GO:0043512">
    <property type="term" value="C:inhibin A complex"/>
    <property type="evidence" value="ECO:0007669"/>
    <property type="project" value="Ensembl"/>
</dbReference>
<dbReference type="PANTHER" id="PTHR11848:SF117">
    <property type="entry name" value="INHIBIN ALPHA CHAIN"/>
    <property type="match status" value="1"/>
</dbReference>
<dbReference type="InParanoid" id="A0A6I8MXM2"/>
<dbReference type="AlphaFoldDB" id="A0A6I8MXM2"/>
<keyword evidence="6" id="KW-0165">Cleavage on pair of basic residues</keyword>
<keyword evidence="10" id="KW-1015">Disulfide bond</keyword>
<dbReference type="InterPro" id="IPR015615">
    <property type="entry name" value="TGF-beta-rel"/>
</dbReference>
<dbReference type="SUPFAM" id="SSF57501">
    <property type="entry name" value="Cystine-knot cytokines"/>
    <property type="match status" value="1"/>
</dbReference>
<evidence type="ECO:0000256" key="1">
    <source>
        <dbReference type="ARBA" id="ARBA00002588"/>
    </source>
</evidence>
<comment type="similarity">
    <text evidence="3 15">Belongs to the TGF-beta family.</text>
</comment>
<dbReference type="GO" id="GO:0042127">
    <property type="term" value="P:regulation of cell population proliferation"/>
    <property type="evidence" value="ECO:0007669"/>
    <property type="project" value="Ensembl"/>
</dbReference>
<organism evidence="19 20">
    <name type="scientific">Ornithorhynchus anatinus</name>
    <name type="common">Duckbill platypus</name>
    <dbReference type="NCBI Taxonomy" id="9258"/>
    <lineage>
        <taxon>Eukaryota</taxon>
        <taxon>Metazoa</taxon>
        <taxon>Chordata</taxon>
        <taxon>Craniata</taxon>
        <taxon>Vertebrata</taxon>
        <taxon>Euteleostomi</taxon>
        <taxon>Mammalia</taxon>
        <taxon>Monotremata</taxon>
        <taxon>Ornithorhynchidae</taxon>
        <taxon>Ornithorhynchus</taxon>
    </lineage>
</organism>
<dbReference type="GO" id="GO:0005615">
    <property type="term" value="C:extracellular space"/>
    <property type="evidence" value="ECO:0000318"/>
    <property type="project" value="GO_Central"/>
</dbReference>
<dbReference type="Ensembl" id="ENSOANT00000055120.1">
    <property type="protein sequence ID" value="ENSOANP00000033451.1"/>
    <property type="gene ID" value="ENSOANG00000042869.1"/>
</dbReference>
<dbReference type="PROSITE" id="PS00250">
    <property type="entry name" value="TGF_BETA_1"/>
    <property type="match status" value="1"/>
</dbReference>
<evidence type="ECO:0000256" key="2">
    <source>
        <dbReference type="ARBA" id="ARBA00004613"/>
    </source>
</evidence>
<keyword evidence="20" id="KW-1185">Reference proteome</keyword>
<dbReference type="FunCoup" id="A0A6I8MXM2">
    <property type="interactions" value="251"/>
</dbReference>
<dbReference type="GO" id="GO:0034673">
    <property type="term" value="C:inhibin-betaglycan-ActRII complex"/>
    <property type="evidence" value="ECO:0007669"/>
    <property type="project" value="Ensembl"/>
</dbReference>
<dbReference type="Gene3D" id="2.10.90.10">
    <property type="entry name" value="Cystine-knot cytokines"/>
    <property type="match status" value="1"/>
</dbReference>
<dbReference type="RefSeq" id="XP_028913602.1">
    <property type="nucleotide sequence ID" value="XM_029057769.2"/>
</dbReference>
<comment type="subunit">
    <text evidence="13">Dimeric, linked by one or more disulfide bonds. Activin B is a dimer of alpha and beta-B. Inhibin A is a dimer of alpha and beta-A. Inhibin B is a dimer of alpha and beta-B. Interacts with TGFBR3L; this interaction regulates female fertility.</text>
</comment>
<dbReference type="CTD" id="3623"/>
<dbReference type="PRINTS" id="PR00669">
    <property type="entry name" value="INHIBINA"/>
</dbReference>
<feature type="domain" description="TGF-beta family profile" evidence="18">
    <location>
        <begin position="235"/>
        <end position="354"/>
    </location>
</feature>
<dbReference type="OrthoDB" id="9929039at2759"/>
<dbReference type="InterPro" id="IPR017948">
    <property type="entry name" value="TGFb_CS"/>
</dbReference>
<dbReference type="GO" id="GO:0042541">
    <property type="term" value="P:hemoglobin biosynthetic process"/>
    <property type="evidence" value="ECO:0007669"/>
    <property type="project" value="Ensembl"/>
</dbReference>
<feature type="chain" id="PRO_5026033842" description="Inhibin alpha chain" evidence="17">
    <location>
        <begin position="24"/>
        <end position="354"/>
    </location>
</feature>